<keyword evidence="21" id="KW-1185">Reference proteome</keyword>
<evidence type="ECO:0000256" key="14">
    <source>
        <dbReference type="ARBA" id="ARBA00025228"/>
    </source>
</evidence>
<comment type="cofactor">
    <cofactor evidence="1 19">
        <name>Mg(2+)</name>
        <dbReference type="ChEBI" id="CHEBI:18420"/>
    </cofactor>
</comment>
<reference evidence="21" key="1">
    <citation type="journal article" date="2019" name="Int. J. Syst. Evol. Microbiol.">
        <title>The Global Catalogue of Microorganisms (GCM) 10K type strain sequencing project: providing services to taxonomists for standard genome sequencing and annotation.</title>
        <authorList>
            <consortium name="The Broad Institute Genomics Platform"/>
            <consortium name="The Broad Institute Genome Sequencing Center for Infectious Disease"/>
            <person name="Wu L."/>
            <person name="Ma J."/>
        </authorList>
    </citation>
    <scope>NUCLEOTIDE SEQUENCE [LARGE SCALE GENOMIC DNA]</scope>
    <source>
        <strain evidence="21">CGMCC 4.7357</strain>
    </source>
</reference>
<keyword evidence="11 19" id="KW-0460">Magnesium</keyword>
<comment type="pathway">
    <text evidence="3 19">Cofactor biosynthesis; adenosylcobalamin biosynthesis; adenosylcobalamin from cob(II)yrinate a,c-diamide: step 7/7.</text>
</comment>
<dbReference type="Pfam" id="PF02654">
    <property type="entry name" value="CobS"/>
    <property type="match status" value="1"/>
</dbReference>
<comment type="caution">
    <text evidence="20">The sequence shown here is derived from an EMBL/GenBank/DDBJ whole genome shotgun (WGS) entry which is preliminary data.</text>
</comment>
<evidence type="ECO:0000256" key="5">
    <source>
        <dbReference type="ARBA" id="ARBA00013200"/>
    </source>
</evidence>
<comment type="function">
    <text evidence="14 19">Joins adenosylcobinamide-GDP and alpha-ribazole to generate adenosylcobalamin (Ado-cobalamin). Also synthesizes adenosylcobalamin 5'-phosphate from adenosylcobinamide-GDP and alpha-ribazole 5'-phosphate.</text>
</comment>
<dbReference type="InterPro" id="IPR003805">
    <property type="entry name" value="CobS"/>
</dbReference>
<comment type="similarity">
    <text evidence="4 19">Belongs to the CobS family.</text>
</comment>
<sequence length="259" mass="28759">MLAALMFFTRLPWWRLGSPSKKDFQRVVVYFSWVGWFTGLVMALVFFLSAYIFPVWVAIIFALIARLIMTGCLHEDGLADFFDGFGGGVTKERILEIMKDSHIGTYGVIALIMYFMLFVAMIESNPLFDVFYDWQSIGYIALCLFACDPLSKGIAINGVLLLPYARNEETAKSKIVYDALSVGDRLISLSGALLPLLVLSIFVSPFLLLVAIAPIVTTALLVSLMKRRLQGYTGDCCGATFLMSELASQIVVLMVSCHL</sequence>
<evidence type="ECO:0000256" key="1">
    <source>
        <dbReference type="ARBA" id="ARBA00001946"/>
    </source>
</evidence>
<protein>
    <recommendedName>
        <fullName evidence="6 19">Adenosylcobinamide-GDP ribazoletransferase</fullName>
        <ecNumber evidence="5 19">2.7.8.26</ecNumber>
    </recommendedName>
    <alternativeName>
        <fullName evidence="16 19">Cobalamin synthase</fullName>
    </alternativeName>
    <alternativeName>
        <fullName evidence="15 19">Cobalamin-5'-phosphate synthase</fullName>
    </alternativeName>
</protein>
<dbReference type="PANTHER" id="PTHR34148:SF1">
    <property type="entry name" value="ADENOSYLCOBINAMIDE-GDP RIBAZOLETRANSFERASE"/>
    <property type="match status" value="1"/>
</dbReference>
<dbReference type="RefSeq" id="WP_380079277.1">
    <property type="nucleotide sequence ID" value="NZ_JBHSGO010000191.1"/>
</dbReference>
<feature type="transmembrane region" description="Helical" evidence="19">
    <location>
        <begin position="196"/>
        <end position="222"/>
    </location>
</feature>
<comment type="subcellular location">
    <subcellularLocation>
        <location evidence="2 19">Cell membrane</location>
        <topology evidence="2 19">Multi-pass membrane protein</topology>
    </subcellularLocation>
</comment>
<evidence type="ECO:0000256" key="18">
    <source>
        <dbReference type="ARBA" id="ARBA00049504"/>
    </source>
</evidence>
<feature type="transmembrane region" description="Helical" evidence="19">
    <location>
        <begin position="33"/>
        <end position="64"/>
    </location>
</feature>
<feature type="transmembrane region" description="Helical" evidence="19">
    <location>
        <begin position="103"/>
        <end position="122"/>
    </location>
</feature>
<keyword evidence="8 19" id="KW-0169">Cobalamin biosynthesis</keyword>
<evidence type="ECO:0000256" key="4">
    <source>
        <dbReference type="ARBA" id="ARBA00010561"/>
    </source>
</evidence>
<comment type="catalytic activity">
    <reaction evidence="18 19">
        <text>alpha-ribazole 5'-phosphate + adenosylcob(III)inamide-GDP = adenosylcob(III)alamin 5'-phosphate + GMP + H(+)</text>
        <dbReference type="Rhea" id="RHEA:23560"/>
        <dbReference type="ChEBI" id="CHEBI:15378"/>
        <dbReference type="ChEBI" id="CHEBI:57918"/>
        <dbReference type="ChEBI" id="CHEBI:58115"/>
        <dbReference type="ChEBI" id="CHEBI:60487"/>
        <dbReference type="ChEBI" id="CHEBI:60493"/>
        <dbReference type="EC" id="2.7.8.26"/>
    </reaction>
</comment>
<evidence type="ECO:0000256" key="6">
    <source>
        <dbReference type="ARBA" id="ARBA00015850"/>
    </source>
</evidence>
<dbReference type="EMBL" id="JBHSGO010000191">
    <property type="protein sequence ID" value="MFC4666323.1"/>
    <property type="molecule type" value="Genomic_DNA"/>
</dbReference>
<keyword evidence="7 19" id="KW-1003">Cell membrane</keyword>
<dbReference type="GO" id="GO:0051073">
    <property type="term" value="F:adenosylcobinamide-GDP ribazoletransferase activity"/>
    <property type="evidence" value="ECO:0007669"/>
    <property type="project" value="UniProtKB-EC"/>
</dbReference>
<keyword evidence="10 19" id="KW-0812">Transmembrane</keyword>
<gene>
    <name evidence="19" type="primary">cobS</name>
    <name evidence="20" type="ORF">ACFO3G_06900</name>
</gene>
<evidence type="ECO:0000256" key="13">
    <source>
        <dbReference type="ARBA" id="ARBA00023136"/>
    </source>
</evidence>
<keyword evidence="12 19" id="KW-1133">Transmembrane helix</keyword>
<evidence type="ECO:0000256" key="19">
    <source>
        <dbReference type="HAMAP-Rule" id="MF_00719"/>
    </source>
</evidence>
<evidence type="ECO:0000256" key="16">
    <source>
        <dbReference type="ARBA" id="ARBA00032853"/>
    </source>
</evidence>
<keyword evidence="13 19" id="KW-0472">Membrane</keyword>
<dbReference type="HAMAP" id="MF_00719">
    <property type="entry name" value="CobS"/>
    <property type="match status" value="1"/>
</dbReference>
<name>A0ABV9K903_9PORP</name>
<dbReference type="Proteomes" id="UP001596020">
    <property type="component" value="Unassembled WGS sequence"/>
</dbReference>
<organism evidence="20 21">
    <name type="scientific">Falsiporphyromonas endometrii</name>
    <dbReference type="NCBI Taxonomy" id="1387297"/>
    <lineage>
        <taxon>Bacteria</taxon>
        <taxon>Pseudomonadati</taxon>
        <taxon>Bacteroidota</taxon>
        <taxon>Bacteroidia</taxon>
        <taxon>Bacteroidales</taxon>
        <taxon>Porphyromonadaceae</taxon>
        <taxon>Falsiporphyromonas</taxon>
    </lineage>
</organism>
<evidence type="ECO:0000256" key="17">
    <source>
        <dbReference type="ARBA" id="ARBA00048623"/>
    </source>
</evidence>
<evidence type="ECO:0000256" key="10">
    <source>
        <dbReference type="ARBA" id="ARBA00022692"/>
    </source>
</evidence>
<evidence type="ECO:0000256" key="12">
    <source>
        <dbReference type="ARBA" id="ARBA00022989"/>
    </source>
</evidence>
<comment type="caution">
    <text evidence="19">Lacks conserved residue(s) required for the propagation of feature annotation.</text>
</comment>
<accession>A0ABV9K903</accession>
<evidence type="ECO:0000256" key="7">
    <source>
        <dbReference type="ARBA" id="ARBA00022475"/>
    </source>
</evidence>
<comment type="catalytic activity">
    <reaction evidence="17 19">
        <text>alpha-ribazole + adenosylcob(III)inamide-GDP = adenosylcob(III)alamin + GMP + H(+)</text>
        <dbReference type="Rhea" id="RHEA:16049"/>
        <dbReference type="ChEBI" id="CHEBI:10329"/>
        <dbReference type="ChEBI" id="CHEBI:15378"/>
        <dbReference type="ChEBI" id="CHEBI:18408"/>
        <dbReference type="ChEBI" id="CHEBI:58115"/>
        <dbReference type="ChEBI" id="CHEBI:60487"/>
        <dbReference type="EC" id="2.7.8.26"/>
    </reaction>
</comment>
<evidence type="ECO:0000256" key="11">
    <source>
        <dbReference type="ARBA" id="ARBA00022842"/>
    </source>
</evidence>
<evidence type="ECO:0000256" key="9">
    <source>
        <dbReference type="ARBA" id="ARBA00022679"/>
    </source>
</evidence>
<evidence type="ECO:0000256" key="15">
    <source>
        <dbReference type="ARBA" id="ARBA00032605"/>
    </source>
</evidence>
<evidence type="ECO:0000313" key="20">
    <source>
        <dbReference type="EMBL" id="MFC4666323.1"/>
    </source>
</evidence>
<keyword evidence="9 19" id="KW-0808">Transferase</keyword>
<proteinExistence type="inferred from homology"/>
<evidence type="ECO:0000256" key="3">
    <source>
        <dbReference type="ARBA" id="ARBA00004663"/>
    </source>
</evidence>
<evidence type="ECO:0000313" key="21">
    <source>
        <dbReference type="Proteomes" id="UP001596020"/>
    </source>
</evidence>
<evidence type="ECO:0000256" key="2">
    <source>
        <dbReference type="ARBA" id="ARBA00004651"/>
    </source>
</evidence>
<evidence type="ECO:0000256" key="8">
    <source>
        <dbReference type="ARBA" id="ARBA00022573"/>
    </source>
</evidence>
<dbReference type="PANTHER" id="PTHR34148">
    <property type="entry name" value="ADENOSYLCOBINAMIDE-GDP RIBAZOLETRANSFERASE"/>
    <property type="match status" value="1"/>
</dbReference>
<dbReference type="EC" id="2.7.8.26" evidence="5 19"/>